<reference evidence="4 5" key="1">
    <citation type="submission" date="2019-06" db="EMBL/GenBank/DDBJ databases">
        <title>Wine fermentation using esterase from Monascus purpureus.</title>
        <authorList>
            <person name="Geng C."/>
            <person name="Zhang Y."/>
        </authorList>
    </citation>
    <scope>NUCLEOTIDE SEQUENCE [LARGE SCALE GENOMIC DNA]</scope>
    <source>
        <strain evidence="4">HQ1</strain>
    </source>
</reference>
<gene>
    <name evidence="4" type="ORF">MPDQ_007181</name>
</gene>
<keyword evidence="2" id="KW-0560">Oxidoreductase</keyword>
<evidence type="ECO:0000313" key="5">
    <source>
        <dbReference type="Proteomes" id="UP000319663"/>
    </source>
</evidence>
<dbReference type="Pfam" id="PF08240">
    <property type="entry name" value="ADH_N"/>
    <property type="match status" value="1"/>
</dbReference>
<evidence type="ECO:0000256" key="2">
    <source>
        <dbReference type="ARBA" id="ARBA00023002"/>
    </source>
</evidence>
<dbReference type="STRING" id="5098.A0A507QST3"/>
<accession>A0A507QST3</accession>
<evidence type="ECO:0000259" key="3">
    <source>
        <dbReference type="SMART" id="SM00829"/>
    </source>
</evidence>
<dbReference type="SUPFAM" id="SSF50129">
    <property type="entry name" value="GroES-like"/>
    <property type="match status" value="1"/>
</dbReference>
<dbReference type="SUPFAM" id="SSF51735">
    <property type="entry name" value="NAD(P)-binding Rossmann-fold domains"/>
    <property type="match status" value="1"/>
</dbReference>
<evidence type="ECO:0000313" key="4">
    <source>
        <dbReference type="EMBL" id="TQB72018.1"/>
    </source>
</evidence>
<dbReference type="Gene3D" id="3.90.180.10">
    <property type="entry name" value="Medium-chain alcohol dehydrogenases, catalytic domain"/>
    <property type="match status" value="1"/>
</dbReference>
<protein>
    <recommendedName>
        <fullName evidence="3">Enoyl reductase (ER) domain-containing protein</fullName>
    </recommendedName>
</protein>
<sequence length="338" mass="35436">MTPNKAAWIKAIHQPLTVDSAPYPTPGPGELVVKNAFVAVNPVDWKIQESGGFLTEYPWILGTDVAGEVVEVGARVTRFKKGDRVISYALSLIKPPSYGGFQLYTLALELVTAPIPKDIKYENAVVLPLALSTAAAGLYQSDLLHLPYPSLSTGTDAGKGKGKSNGTLIVCGASSSVGSAVVQLATASGLDVVATASPRHFAYAKDLGAKAVLDYHSADLTEKVVEAVKATGTRFVGLYDAVGRGGWEGIMGRLKGKAATVLNPPRKLPVGVTASGPTKYQDVANAVWRDFVPQALQSGQLKPKLDPIIIEGGLEKVQAGLDRQKQGVSAAKVVIPVA</sequence>
<dbReference type="GO" id="GO:0016651">
    <property type="term" value="F:oxidoreductase activity, acting on NAD(P)H"/>
    <property type="evidence" value="ECO:0007669"/>
    <property type="project" value="InterPro"/>
</dbReference>
<organism evidence="4 5">
    <name type="scientific">Monascus purpureus</name>
    <name type="common">Red mold</name>
    <name type="synonym">Monascus anka</name>
    <dbReference type="NCBI Taxonomy" id="5098"/>
    <lineage>
        <taxon>Eukaryota</taxon>
        <taxon>Fungi</taxon>
        <taxon>Dikarya</taxon>
        <taxon>Ascomycota</taxon>
        <taxon>Pezizomycotina</taxon>
        <taxon>Eurotiomycetes</taxon>
        <taxon>Eurotiomycetidae</taxon>
        <taxon>Eurotiales</taxon>
        <taxon>Aspergillaceae</taxon>
        <taxon>Monascus</taxon>
    </lineage>
</organism>
<dbReference type="PANTHER" id="PTHR45348:SF2">
    <property type="entry name" value="ZINC-TYPE ALCOHOL DEHYDROGENASE-LIKE PROTEIN C2E1P3.01"/>
    <property type="match status" value="1"/>
</dbReference>
<dbReference type="InterPro" id="IPR011032">
    <property type="entry name" value="GroES-like_sf"/>
</dbReference>
<feature type="domain" description="Enoyl reductase (ER)" evidence="3">
    <location>
        <begin position="11"/>
        <end position="335"/>
    </location>
</feature>
<dbReference type="Pfam" id="PF00107">
    <property type="entry name" value="ADH_zinc_N"/>
    <property type="match status" value="1"/>
</dbReference>
<dbReference type="CDD" id="cd08249">
    <property type="entry name" value="enoyl_reductase_like"/>
    <property type="match status" value="1"/>
</dbReference>
<name>A0A507QST3_MONPU</name>
<dbReference type="AlphaFoldDB" id="A0A507QST3"/>
<dbReference type="InterPro" id="IPR020843">
    <property type="entry name" value="ER"/>
</dbReference>
<dbReference type="SMART" id="SM00829">
    <property type="entry name" value="PKS_ER"/>
    <property type="match status" value="1"/>
</dbReference>
<dbReference type="InterPro" id="IPR013149">
    <property type="entry name" value="ADH-like_C"/>
</dbReference>
<dbReference type="InterPro" id="IPR036291">
    <property type="entry name" value="NAD(P)-bd_dom_sf"/>
</dbReference>
<comment type="similarity">
    <text evidence="1">Belongs to the zinc-containing alcohol dehydrogenase family.</text>
</comment>
<dbReference type="PANTHER" id="PTHR45348">
    <property type="entry name" value="HYPOTHETICAL OXIDOREDUCTASE (EUROFUNG)"/>
    <property type="match status" value="1"/>
</dbReference>
<evidence type="ECO:0000256" key="1">
    <source>
        <dbReference type="ARBA" id="ARBA00008072"/>
    </source>
</evidence>
<proteinExistence type="inferred from homology"/>
<dbReference type="InterPro" id="IPR013154">
    <property type="entry name" value="ADH-like_N"/>
</dbReference>
<comment type="caution">
    <text evidence="4">The sequence shown here is derived from an EMBL/GenBank/DDBJ whole genome shotgun (WGS) entry which is preliminary data.</text>
</comment>
<dbReference type="Gene3D" id="3.40.50.720">
    <property type="entry name" value="NAD(P)-binding Rossmann-like Domain"/>
    <property type="match status" value="1"/>
</dbReference>
<dbReference type="Proteomes" id="UP000319663">
    <property type="component" value="Unassembled WGS sequence"/>
</dbReference>
<dbReference type="EMBL" id="VIFY01000071">
    <property type="protein sequence ID" value="TQB72018.1"/>
    <property type="molecule type" value="Genomic_DNA"/>
</dbReference>
<dbReference type="InterPro" id="IPR047122">
    <property type="entry name" value="Trans-enoyl_RdTase-like"/>
</dbReference>
<keyword evidence="5" id="KW-1185">Reference proteome</keyword>